<dbReference type="Gene3D" id="3.30.9.100">
    <property type="match status" value="1"/>
</dbReference>
<dbReference type="GO" id="GO:0071949">
    <property type="term" value="F:FAD binding"/>
    <property type="evidence" value="ECO:0007669"/>
    <property type="project" value="InterPro"/>
</dbReference>
<dbReference type="Proteomes" id="UP000525987">
    <property type="component" value="Unassembled WGS sequence"/>
</dbReference>
<dbReference type="InterPro" id="IPR050816">
    <property type="entry name" value="Flavin-dep_Halogenase_NPB"/>
</dbReference>
<dbReference type="EMBL" id="JACHXM010000002">
    <property type="protein sequence ID" value="MBB3139810.1"/>
    <property type="molecule type" value="Genomic_DNA"/>
</dbReference>
<evidence type="ECO:0000313" key="2">
    <source>
        <dbReference type="EMBL" id="MBB3139810.1"/>
    </source>
</evidence>
<accession>A0A7W5BVB2</accession>
<reference evidence="2 3" key="1">
    <citation type="submission" date="2020-08" db="EMBL/GenBank/DDBJ databases">
        <title>Genomic Encyclopedia of Type Strains, Phase III (KMG-III): the genomes of soil and plant-associated and newly described type strains.</title>
        <authorList>
            <person name="Whitman W."/>
        </authorList>
    </citation>
    <scope>NUCLEOTIDE SEQUENCE [LARGE SCALE GENOMIC DNA]</scope>
    <source>
        <strain evidence="2 3">CECT 5995</strain>
    </source>
</reference>
<evidence type="ECO:0000313" key="3">
    <source>
        <dbReference type="Proteomes" id="UP000525987"/>
    </source>
</evidence>
<feature type="domain" description="FAD-binding" evidence="1">
    <location>
        <begin position="9"/>
        <end position="339"/>
    </location>
</feature>
<dbReference type="InterPro" id="IPR036188">
    <property type="entry name" value="FAD/NAD-bd_sf"/>
</dbReference>
<dbReference type="InterPro" id="IPR002938">
    <property type="entry name" value="FAD-bd"/>
</dbReference>
<dbReference type="AlphaFoldDB" id="A0A7W5BVB2"/>
<comment type="caution">
    <text evidence="2">The sequence shown here is derived from an EMBL/GenBank/DDBJ whole genome shotgun (WGS) entry which is preliminary data.</text>
</comment>
<gene>
    <name evidence="2" type="ORF">FHR96_000657</name>
</gene>
<evidence type="ECO:0000259" key="1">
    <source>
        <dbReference type="Pfam" id="PF01494"/>
    </source>
</evidence>
<organism evidence="2 3">
    <name type="scientific">Halomonas organivorans</name>
    <dbReference type="NCBI Taxonomy" id="257772"/>
    <lineage>
        <taxon>Bacteria</taxon>
        <taxon>Pseudomonadati</taxon>
        <taxon>Pseudomonadota</taxon>
        <taxon>Gammaproteobacteria</taxon>
        <taxon>Oceanospirillales</taxon>
        <taxon>Halomonadaceae</taxon>
        <taxon>Halomonas</taxon>
    </lineage>
</organism>
<dbReference type="PRINTS" id="PR00420">
    <property type="entry name" value="RNGMNOXGNASE"/>
</dbReference>
<dbReference type="SUPFAM" id="SSF51905">
    <property type="entry name" value="FAD/NAD(P)-binding domain"/>
    <property type="match status" value="1"/>
</dbReference>
<sequence length="370" mass="40370">MSGDRQAWDAVIVGGGPAGLALATLLRPHRRVLVLERRDNPPASPPIGESLPGAAAVLLQRLGVLATFRDAGHRERGAAVSVWDIDCPVWRDAIVDPAGPGWYLDRRAFEQMLQQQALDVGVTLRQGSPVSNVAHRRGEWQLETPLGEVRAPVLVDATGRRGSLARQLGLSRHDGPPLLCLYGFLERPPESRDNTMRVQADAHGWWYTVPLPGGRRVLACHLDLDDPLHHRLRHPEAFLATARQHALLAEALQGADAPERIRGRPAGTSLLDVAQLPRAGPGFLAVGDALLAFDPLASQGLFHALASAASAARAIESGLHRSLGAYQQEMQAVAQRYLQHLRASYQGPKRFSREPFWQRRCMAPAGRRVS</sequence>
<dbReference type="Pfam" id="PF01494">
    <property type="entry name" value="FAD_binding_3"/>
    <property type="match status" value="1"/>
</dbReference>
<dbReference type="RefSeq" id="WP_183386230.1">
    <property type="nucleotide sequence ID" value="NZ_JACHXM010000002.1"/>
</dbReference>
<dbReference type="Gene3D" id="3.50.50.60">
    <property type="entry name" value="FAD/NAD(P)-binding domain"/>
    <property type="match status" value="1"/>
</dbReference>
<dbReference type="PANTHER" id="PTHR43747">
    <property type="entry name" value="FAD-BINDING PROTEIN"/>
    <property type="match status" value="1"/>
</dbReference>
<protein>
    <submittedName>
        <fullName evidence="2">Flavin-dependent dehydrogenase</fullName>
    </submittedName>
</protein>
<name>A0A7W5BVB2_9GAMM</name>
<proteinExistence type="predicted"/>
<keyword evidence="3" id="KW-1185">Reference proteome</keyword>
<dbReference type="PANTHER" id="PTHR43747:SF1">
    <property type="entry name" value="SLR1998 PROTEIN"/>
    <property type="match status" value="1"/>
</dbReference>